<dbReference type="SUPFAM" id="SSF50475">
    <property type="entry name" value="FMN-binding split barrel"/>
    <property type="match status" value="1"/>
</dbReference>
<dbReference type="Pfam" id="PF01243">
    <property type="entry name" value="PNPOx_N"/>
    <property type="match status" value="1"/>
</dbReference>
<protein>
    <submittedName>
        <fullName evidence="2">Pyridoxamine 5'-phosphate oxidase family protein</fullName>
    </submittedName>
</protein>
<reference evidence="2 3" key="1">
    <citation type="submission" date="2017-09" db="EMBL/GenBank/DDBJ databases">
        <title>Depth-based differentiation of microbial function through sediment-hosted aquifers and enrichment of novel symbionts in the deep terrestrial subsurface.</title>
        <authorList>
            <person name="Probst A.J."/>
            <person name="Ladd B."/>
            <person name="Jarett J.K."/>
            <person name="Geller-Mcgrath D.E."/>
            <person name="Sieber C.M."/>
            <person name="Emerson J.B."/>
            <person name="Anantharaman K."/>
            <person name="Thomas B.C."/>
            <person name="Malmstrom R."/>
            <person name="Stieglmeier M."/>
            <person name="Klingl A."/>
            <person name="Woyke T."/>
            <person name="Ryan C.M."/>
            <person name="Banfield J.F."/>
        </authorList>
    </citation>
    <scope>NUCLEOTIDE SEQUENCE [LARGE SCALE GENOMIC DNA]</scope>
    <source>
        <strain evidence="2">CG10_big_fil_rev_8_21_14_0_10_48_11</strain>
    </source>
</reference>
<evidence type="ECO:0000313" key="2">
    <source>
        <dbReference type="EMBL" id="PJE75475.1"/>
    </source>
</evidence>
<dbReference type="Proteomes" id="UP000231152">
    <property type="component" value="Unassembled WGS sequence"/>
</dbReference>
<feature type="domain" description="Pyridoxamine 5'-phosphate oxidase N-terminal" evidence="1">
    <location>
        <begin position="9"/>
        <end position="123"/>
    </location>
</feature>
<evidence type="ECO:0000313" key="3">
    <source>
        <dbReference type="Proteomes" id="UP000231152"/>
    </source>
</evidence>
<evidence type="ECO:0000259" key="1">
    <source>
        <dbReference type="Pfam" id="PF01243"/>
    </source>
</evidence>
<comment type="caution">
    <text evidence="2">The sequence shown here is derived from an EMBL/GenBank/DDBJ whole genome shotgun (WGS) entry which is preliminary data.</text>
</comment>
<dbReference type="AlphaFoldDB" id="A0A2M8LDG1"/>
<accession>A0A2M8LDG1</accession>
<sequence>MADAQNIFETVLLKSDTCTLATASLKGKPEAATIQYAADEMFRLYFESFPSYRKYKNISVNPQASVVVTREGNTVQMDGVIVELSGKDAEAAKQQLVAKFGIGIGYLLQPDVLFFRFTPTWIRVLVSGTYPPKYVIIKE</sequence>
<dbReference type="Gene3D" id="2.30.110.10">
    <property type="entry name" value="Electron Transport, Fmn-binding Protein, Chain A"/>
    <property type="match status" value="1"/>
</dbReference>
<dbReference type="InterPro" id="IPR012349">
    <property type="entry name" value="Split_barrel_FMN-bd"/>
</dbReference>
<dbReference type="InterPro" id="IPR011576">
    <property type="entry name" value="Pyridox_Oxase_N"/>
</dbReference>
<gene>
    <name evidence="2" type="ORF">COV04_04525</name>
</gene>
<organism evidence="2 3">
    <name type="scientific">Candidatus Uhrbacteria bacterium CG10_big_fil_rev_8_21_14_0_10_48_11</name>
    <dbReference type="NCBI Taxonomy" id="1975037"/>
    <lineage>
        <taxon>Bacteria</taxon>
        <taxon>Candidatus Uhriibacteriota</taxon>
    </lineage>
</organism>
<proteinExistence type="predicted"/>
<dbReference type="EMBL" id="PFET01000015">
    <property type="protein sequence ID" value="PJE75475.1"/>
    <property type="molecule type" value="Genomic_DNA"/>
</dbReference>
<name>A0A2M8LDG1_9BACT</name>